<keyword evidence="15" id="KW-1185">Reference proteome</keyword>
<keyword evidence="8 13" id="KW-1133">Transmembrane helix</keyword>
<sequence length="677" mass="77245">MLQQPVSRELRSFQSLSRFSGPRGLLNRRQSNSRRYLQSRRRTTEACVDDSQLLSATGPGPSTEGRSFLPHRKKTFSLSMEVNPLRPWHDSILEEVDYQKQTQVGWDNEADIINEECDLPYPGFTEPALHCLRQAVPPRSWALRMVMNPWFDRITMIVILINCVTLGMYRPCEDNDNCTTYRCYVLSTIDHIIFAYFALEMMIKIIALGFYGSAAYLSDTWNRLDFFIVCAGCAEYLLQEYLGNLNLTAIRTIRVLRPLRAVNRIPSMRILVNLLLDTLPMLGNVLLLCFFVFFIFGIIGVQLWAGLLRNRCVISLPKINADIDVSDISLTRYYIPEDTSLEYICSQADSSGLHTCNNLPPYVHNGVKCNLTIHEWTNIKNDTTACINWNAYYNECKVMHRNPFQGSISFDNIGFAWIAIFLIGAFFMINLCLVVIATQFAETKRRETERMIEERKRLRSSGSLSSDPAHLSRDDEEGDSVYAAIIKSIRHYSRRLKRRFLKQWKIWEERFATRRKFFKGFSNNTQPKAENSKETKAKDVKVANIATNDTLLPLESAHHEESTHHEESKLQDTIKNLKWNGSMNVTDCTSNSLESDVEIGSTNDNQLASLKKSVRVGDLSSGEESDVELSDQLSGTESELGYGDADGIRSSKDYGDSSRTKSYGRRVSPAGLFLLLR</sequence>
<feature type="compositionally biased region" description="Basic and acidic residues" evidence="12">
    <location>
        <begin position="646"/>
        <end position="659"/>
    </location>
</feature>
<dbReference type="Gene3D" id="1.20.120.350">
    <property type="entry name" value="Voltage-gated potassium channels. Chain C"/>
    <property type="match status" value="1"/>
</dbReference>
<feature type="transmembrane region" description="Helical" evidence="13">
    <location>
        <begin position="285"/>
        <end position="308"/>
    </location>
</feature>
<keyword evidence="2" id="KW-0813">Transport</keyword>
<dbReference type="Gene3D" id="1.10.287.70">
    <property type="match status" value="1"/>
</dbReference>
<dbReference type="WBParaSite" id="EN70_2999">
    <property type="protein sequence ID" value="EN70_2999"/>
    <property type="gene ID" value="EN70_2999"/>
</dbReference>
<evidence type="ECO:0000256" key="10">
    <source>
        <dbReference type="ARBA" id="ARBA00023136"/>
    </source>
</evidence>
<reference evidence="16" key="2">
    <citation type="submission" date="2016-11" db="UniProtKB">
        <authorList>
            <consortium name="WormBaseParasite"/>
        </authorList>
    </citation>
    <scope>IDENTIFICATION</scope>
</reference>
<reference evidence="15" key="1">
    <citation type="submission" date="2012-04" db="EMBL/GenBank/DDBJ databases">
        <title>The Genome Sequence of Loa loa.</title>
        <authorList>
            <consortium name="The Broad Institute Genome Sequencing Platform"/>
            <consortium name="Broad Institute Genome Sequencing Center for Infectious Disease"/>
            <person name="Nutman T.B."/>
            <person name="Fink D.L."/>
            <person name="Russ C."/>
            <person name="Young S."/>
            <person name="Zeng Q."/>
            <person name="Gargeya S."/>
            <person name="Alvarado L."/>
            <person name="Berlin A."/>
            <person name="Chapman S.B."/>
            <person name="Chen Z."/>
            <person name="Freedman E."/>
            <person name="Gellesch M."/>
            <person name="Goldberg J."/>
            <person name="Griggs A."/>
            <person name="Gujja S."/>
            <person name="Heilman E.R."/>
            <person name="Heiman D."/>
            <person name="Howarth C."/>
            <person name="Mehta T."/>
            <person name="Neiman D."/>
            <person name="Pearson M."/>
            <person name="Roberts A."/>
            <person name="Saif S."/>
            <person name="Shea T."/>
            <person name="Shenoy N."/>
            <person name="Sisk P."/>
            <person name="Stolte C."/>
            <person name="Sykes S."/>
            <person name="White J."/>
            <person name="Yandava C."/>
            <person name="Haas B."/>
            <person name="Henn M.R."/>
            <person name="Nusbaum C."/>
            <person name="Birren B."/>
        </authorList>
    </citation>
    <scope>NUCLEOTIDE SEQUENCE [LARGE SCALE GENOMIC DNA]</scope>
</reference>
<dbReference type="FunFam" id="1.20.120.350:FF:000119">
    <property type="entry name" value="Calcium channel, voltage-dependent, T type, alpha 1H subunit a"/>
    <property type="match status" value="1"/>
</dbReference>
<feature type="region of interest" description="Disordered" evidence="12">
    <location>
        <begin position="451"/>
        <end position="474"/>
    </location>
</feature>
<evidence type="ECO:0000256" key="8">
    <source>
        <dbReference type="ARBA" id="ARBA00022989"/>
    </source>
</evidence>
<evidence type="ECO:0000256" key="7">
    <source>
        <dbReference type="ARBA" id="ARBA00022882"/>
    </source>
</evidence>
<evidence type="ECO:0000313" key="16">
    <source>
        <dbReference type="WBParaSite" id="EN70_2999"/>
    </source>
</evidence>
<evidence type="ECO:0000256" key="1">
    <source>
        <dbReference type="ARBA" id="ARBA00004141"/>
    </source>
</evidence>
<protein>
    <submittedName>
        <fullName evidence="16">Ion_trans domain-containing protein</fullName>
    </submittedName>
</protein>
<dbReference type="InterPro" id="IPR027359">
    <property type="entry name" value="Volt_channel_dom_sf"/>
</dbReference>
<evidence type="ECO:0000256" key="13">
    <source>
        <dbReference type="SAM" id="Phobius"/>
    </source>
</evidence>
<feature type="transmembrane region" description="Helical" evidence="13">
    <location>
        <begin position="150"/>
        <end position="169"/>
    </location>
</feature>
<dbReference type="GO" id="GO:0005891">
    <property type="term" value="C:voltage-gated calcium channel complex"/>
    <property type="evidence" value="ECO:0007669"/>
    <property type="project" value="TreeGrafter"/>
</dbReference>
<evidence type="ECO:0000256" key="3">
    <source>
        <dbReference type="ARBA" id="ARBA00022568"/>
    </source>
</evidence>
<organism evidence="15 16">
    <name type="scientific">Loa loa</name>
    <name type="common">Eye worm</name>
    <name type="synonym">Filaria loa</name>
    <dbReference type="NCBI Taxonomy" id="7209"/>
    <lineage>
        <taxon>Eukaryota</taxon>
        <taxon>Metazoa</taxon>
        <taxon>Ecdysozoa</taxon>
        <taxon>Nematoda</taxon>
        <taxon>Chromadorea</taxon>
        <taxon>Rhabditida</taxon>
        <taxon>Spirurina</taxon>
        <taxon>Spiruromorpha</taxon>
        <taxon>Filarioidea</taxon>
        <taxon>Onchocercidae</taxon>
        <taxon>Loa</taxon>
    </lineage>
</organism>
<dbReference type="GO" id="GO:0008331">
    <property type="term" value="F:high voltage-gated calcium channel activity"/>
    <property type="evidence" value="ECO:0007669"/>
    <property type="project" value="TreeGrafter"/>
</dbReference>
<evidence type="ECO:0000256" key="12">
    <source>
        <dbReference type="SAM" id="MobiDB-lite"/>
    </source>
</evidence>
<feature type="transmembrane region" description="Helical" evidence="13">
    <location>
        <begin position="415"/>
        <end position="441"/>
    </location>
</feature>
<feature type="transmembrane region" description="Helical" evidence="13">
    <location>
        <begin position="189"/>
        <end position="212"/>
    </location>
</feature>
<dbReference type="InterPro" id="IPR050599">
    <property type="entry name" value="VDCC_alpha-1_subunit"/>
</dbReference>
<keyword evidence="3" id="KW-0109">Calcium transport</keyword>
<feature type="domain" description="Ion transport" evidence="14">
    <location>
        <begin position="148"/>
        <end position="447"/>
    </location>
</feature>
<comment type="subcellular location">
    <subcellularLocation>
        <location evidence="1">Membrane</location>
        <topology evidence="1">Multi-pass membrane protein</topology>
    </subcellularLocation>
</comment>
<keyword evidence="5 13" id="KW-0812">Transmembrane</keyword>
<name>A0A1I7VIM5_LOALO</name>
<evidence type="ECO:0000313" key="15">
    <source>
        <dbReference type="Proteomes" id="UP000095285"/>
    </source>
</evidence>
<keyword evidence="6" id="KW-0106">Calcium</keyword>
<keyword evidence="9" id="KW-0406">Ion transport</keyword>
<evidence type="ECO:0000256" key="11">
    <source>
        <dbReference type="ARBA" id="ARBA00023303"/>
    </source>
</evidence>
<dbReference type="PANTHER" id="PTHR45628:SF22">
    <property type="entry name" value="VOLTAGE-DEPENDENT T-TYPE CALCIUM CHANNEL SUBUNIT ALPHA"/>
    <property type="match status" value="1"/>
</dbReference>
<dbReference type="GO" id="GO:0098703">
    <property type="term" value="P:calcium ion import across plasma membrane"/>
    <property type="evidence" value="ECO:0007669"/>
    <property type="project" value="TreeGrafter"/>
</dbReference>
<keyword evidence="10 13" id="KW-0472">Membrane</keyword>
<dbReference type="SUPFAM" id="SSF81324">
    <property type="entry name" value="Voltage-gated potassium channels"/>
    <property type="match status" value="1"/>
</dbReference>
<accession>A0A1I7VIM5</accession>
<evidence type="ECO:0000256" key="2">
    <source>
        <dbReference type="ARBA" id="ARBA00022448"/>
    </source>
</evidence>
<keyword evidence="11" id="KW-0407">Ion channel</keyword>
<dbReference type="InterPro" id="IPR005821">
    <property type="entry name" value="Ion_trans_dom"/>
</dbReference>
<evidence type="ECO:0000256" key="4">
    <source>
        <dbReference type="ARBA" id="ARBA00022673"/>
    </source>
</evidence>
<dbReference type="PANTHER" id="PTHR45628">
    <property type="entry name" value="VOLTAGE-DEPENDENT CALCIUM CHANNEL TYPE A SUBUNIT ALPHA-1"/>
    <property type="match status" value="1"/>
</dbReference>
<dbReference type="Pfam" id="PF00520">
    <property type="entry name" value="Ion_trans"/>
    <property type="match status" value="1"/>
</dbReference>
<evidence type="ECO:0000259" key="14">
    <source>
        <dbReference type="Pfam" id="PF00520"/>
    </source>
</evidence>
<dbReference type="AlphaFoldDB" id="A0A1I7VIM5"/>
<proteinExistence type="predicted"/>
<evidence type="ECO:0000256" key="6">
    <source>
        <dbReference type="ARBA" id="ARBA00022837"/>
    </source>
</evidence>
<keyword evidence="4" id="KW-0107">Calcium channel</keyword>
<dbReference type="STRING" id="7209.A0A1I7VIM5"/>
<feature type="region of interest" description="Disordered" evidence="12">
    <location>
        <begin position="24"/>
        <end position="43"/>
    </location>
</feature>
<feature type="region of interest" description="Disordered" evidence="12">
    <location>
        <begin position="615"/>
        <end position="664"/>
    </location>
</feature>
<evidence type="ECO:0000256" key="5">
    <source>
        <dbReference type="ARBA" id="ARBA00022692"/>
    </source>
</evidence>
<evidence type="ECO:0000256" key="9">
    <source>
        <dbReference type="ARBA" id="ARBA00023065"/>
    </source>
</evidence>
<feature type="region of interest" description="Disordered" evidence="12">
    <location>
        <begin position="48"/>
        <end position="68"/>
    </location>
</feature>
<dbReference type="Proteomes" id="UP000095285">
    <property type="component" value="Unassembled WGS sequence"/>
</dbReference>
<keyword evidence="7" id="KW-0851">Voltage-gated channel</keyword>